<reference evidence="1" key="1">
    <citation type="submission" date="2016-07" db="EMBL/GenBank/DDBJ databases">
        <authorList>
            <person name="Bretaudeau A."/>
        </authorList>
    </citation>
    <scope>NUCLEOTIDE SEQUENCE</scope>
    <source>
        <strain evidence="1">Rice</strain>
        <tissue evidence="1">Whole body</tissue>
    </source>
</reference>
<dbReference type="EMBL" id="ODYU01005822">
    <property type="protein sequence ID" value="SOQ47094.1"/>
    <property type="molecule type" value="Genomic_DNA"/>
</dbReference>
<accession>A0A2H1W3M2</accession>
<organism evidence="1">
    <name type="scientific">Spodoptera frugiperda</name>
    <name type="common">Fall armyworm</name>
    <dbReference type="NCBI Taxonomy" id="7108"/>
    <lineage>
        <taxon>Eukaryota</taxon>
        <taxon>Metazoa</taxon>
        <taxon>Ecdysozoa</taxon>
        <taxon>Arthropoda</taxon>
        <taxon>Hexapoda</taxon>
        <taxon>Insecta</taxon>
        <taxon>Pterygota</taxon>
        <taxon>Neoptera</taxon>
        <taxon>Endopterygota</taxon>
        <taxon>Lepidoptera</taxon>
        <taxon>Glossata</taxon>
        <taxon>Ditrysia</taxon>
        <taxon>Noctuoidea</taxon>
        <taxon>Noctuidae</taxon>
        <taxon>Amphipyrinae</taxon>
        <taxon>Spodoptera</taxon>
    </lineage>
</organism>
<protein>
    <submittedName>
        <fullName evidence="1">SFRICE_031231</fullName>
    </submittedName>
</protein>
<name>A0A2H1W3M2_SPOFR</name>
<gene>
    <name evidence="1" type="ORF">SFRICE_031231</name>
</gene>
<sequence length="204" mass="23449">MRREGVSCLLLTKNRLLPSPALSQSPVNLLRRGERECQTLTDLKLPRSYSCFSSRSPGKHARITSDIHEMIKITIHSFSLYPQKPSRLPTTHILTASPKGWLARMPIALSPPLYIKLQKWFYSVLKLLNLMFNVYYYGYNLMEIICSIQSDVVMMMHDYDPQSSGKEIGREREYFVRLGEPCFGTCNTFGVLGADGRRRLLTIR</sequence>
<evidence type="ECO:0000313" key="1">
    <source>
        <dbReference type="EMBL" id="SOQ47094.1"/>
    </source>
</evidence>
<proteinExistence type="predicted"/>
<dbReference type="AlphaFoldDB" id="A0A2H1W3M2"/>